<evidence type="ECO:0000313" key="2">
    <source>
        <dbReference type="Proteomes" id="UP000814176"/>
    </source>
</evidence>
<dbReference type="Proteomes" id="UP000814176">
    <property type="component" value="Unassembled WGS sequence"/>
</dbReference>
<dbReference type="RefSeq" id="XP_047776910.1">
    <property type="nucleotide sequence ID" value="XM_047925784.1"/>
</dbReference>
<protein>
    <submittedName>
        <fullName evidence="1">Uncharacterized protein</fullName>
    </submittedName>
</protein>
<dbReference type="GeneID" id="72006516"/>
<keyword evidence="2" id="KW-1185">Reference proteome</keyword>
<sequence length="219" mass="25233">MTDFSSQGRTRPYNVVDLQNCKNHQSVYTCLSRGSTYQGTIIVQGFDNSKFMGGVTGWLRQEFRELELLDEITKLKYDGTLSPSVEGVTCVALIHSYRTMKGAKYMPNTMHSALKWSEKQPFDVEKPYKESQWEMVKRANKDKQPQLQRDPDSLAESKEPVCFTWNNETYSCAFDTLFGILHNIYREQNMIWEPDIKSQNAILTSLYQALGTGCNTMEF</sequence>
<proteinExistence type="predicted"/>
<dbReference type="EMBL" id="JADCUA010000016">
    <property type="protein sequence ID" value="KAH9834254.1"/>
    <property type="molecule type" value="Genomic_DNA"/>
</dbReference>
<evidence type="ECO:0000313" key="1">
    <source>
        <dbReference type="EMBL" id="KAH9834254.1"/>
    </source>
</evidence>
<name>A0ABQ8KAG3_9APHY</name>
<comment type="caution">
    <text evidence="1">The sequence shown here is derived from an EMBL/GenBank/DDBJ whole genome shotgun (WGS) entry which is preliminary data.</text>
</comment>
<gene>
    <name evidence="1" type="ORF">C8Q71DRAFT_797996</name>
</gene>
<reference evidence="1 2" key="1">
    <citation type="journal article" date="2021" name="Environ. Microbiol.">
        <title>Gene family expansions and transcriptome signatures uncover fungal adaptations to wood decay.</title>
        <authorList>
            <person name="Hage H."/>
            <person name="Miyauchi S."/>
            <person name="Viragh M."/>
            <person name="Drula E."/>
            <person name="Min B."/>
            <person name="Chaduli D."/>
            <person name="Navarro D."/>
            <person name="Favel A."/>
            <person name="Norest M."/>
            <person name="Lesage-Meessen L."/>
            <person name="Balint B."/>
            <person name="Merenyi Z."/>
            <person name="de Eugenio L."/>
            <person name="Morin E."/>
            <person name="Martinez A.T."/>
            <person name="Baldrian P."/>
            <person name="Stursova M."/>
            <person name="Martinez M.J."/>
            <person name="Novotny C."/>
            <person name="Magnuson J.K."/>
            <person name="Spatafora J.W."/>
            <person name="Maurice S."/>
            <person name="Pangilinan J."/>
            <person name="Andreopoulos W."/>
            <person name="LaButti K."/>
            <person name="Hundley H."/>
            <person name="Na H."/>
            <person name="Kuo A."/>
            <person name="Barry K."/>
            <person name="Lipzen A."/>
            <person name="Henrissat B."/>
            <person name="Riley R."/>
            <person name="Ahrendt S."/>
            <person name="Nagy L.G."/>
            <person name="Grigoriev I.V."/>
            <person name="Martin F."/>
            <person name="Rosso M.N."/>
        </authorList>
    </citation>
    <scope>NUCLEOTIDE SEQUENCE [LARGE SCALE GENOMIC DNA]</scope>
    <source>
        <strain evidence="1 2">CIRM-BRFM 1785</strain>
    </source>
</reference>
<organism evidence="1 2">
    <name type="scientific">Rhodofomes roseus</name>
    <dbReference type="NCBI Taxonomy" id="34475"/>
    <lineage>
        <taxon>Eukaryota</taxon>
        <taxon>Fungi</taxon>
        <taxon>Dikarya</taxon>
        <taxon>Basidiomycota</taxon>
        <taxon>Agaricomycotina</taxon>
        <taxon>Agaricomycetes</taxon>
        <taxon>Polyporales</taxon>
        <taxon>Rhodofomes</taxon>
    </lineage>
</organism>
<accession>A0ABQ8KAG3</accession>